<dbReference type="Proteomes" id="UP001221757">
    <property type="component" value="Unassembled WGS sequence"/>
</dbReference>
<gene>
    <name evidence="1" type="ORF">B0H17DRAFT_1045821</name>
</gene>
<name>A0AAD7DWP3_MYCRO</name>
<accession>A0AAD7DWP3</accession>
<sequence>MDTPYKDLLSDDECRQVRDFLVAPINEVAELTLEMNHLQVLPSQFTRKQDDLNELIDCHLALLSPARKLPYNIVQEIFKAASAANGHCTMSLTDSPLQISHVCRDW</sequence>
<comment type="caution">
    <text evidence="1">The sequence shown here is derived from an EMBL/GenBank/DDBJ whole genome shotgun (WGS) entry which is preliminary data.</text>
</comment>
<evidence type="ECO:0000313" key="1">
    <source>
        <dbReference type="EMBL" id="KAJ7701562.1"/>
    </source>
</evidence>
<dbReference type="AlphaFoldDB" id="A0AAD7DWP3"/>
<protein>
    <recommendedName>
        <fullName evidence="3">F-box domain-containing protein</fullName>
    </recommendedName>
</protein>
<keyword evidence="2" id="KW-1185">Reference proteome</keyword>
<dbReference type="EMBL" id="JARKIE010000017">
    <property type="protein sequence ID" value="KAJ7701562.1"/>
    <property type="molecule type" value="Genomic_DNA"/>
</dbReference>
<evidence type="ECO:0008006" key="3">
    <source>
        <dbReference type="Google" id="ProtNLM"/>
    </source>
</evidence>
<reference evidence="1" key="1">
    <citation type="submission" date="2023-03" db="EMBL/GenBank/DDBJ databases">
        <title>Massive genome expansion in bonnet fungi (Mycena s.s.) driven by repeated elements and novel gene families across ecological guilds.</title>
        <authorList>
            <consortium name="Lawrence Berkeley National Laboratory"/>
            <person name="Harder C.B."/>
            <person name="Miyauchi S."/>
            <person name="Viragh M."/>
            <person name="Kuo A."/>
            <person name="Thoen E."/>
            <person name="Andreopoulos B."/>
            <person name="Lu D."/>
            <person name="Skrede I."/>
            <person name="Drula E."/>
            <person name="Henrissat B."/>
            <person name="Morin E."/>
            <person name="Kohler A."/>
            <person name="Barry K."/>
            <person name="LaButti K."/>
            <person name="Morin E."/>
            <person name="Salamov A."/>
            <person name="Lipzen A."/>
            <person name="Mereny Z."/>
            <person name="Hegedus B."/>
            <person name="Baldrian P."/>
            <person name="Stursova M."/>
            <person name="Weitz H."/>
            <person name="Taylor A."/>
            <person name="Grigoriev I.V."/>
            <person name="Nagy L.G."/>
            <person name="Martin F."/>
            <person name="Kauserud H."/>
        </authorList>
    </citation>
    <scope>NUCLEOTIDE SEQUENCE</scope>
    <source>
        <strain evidence="1">CBHHK067</strain>
    </source>
</reference>
<proteinExistence type="predicted"/>
<evidence type="ECO:0000313" key="2">
    <source>
        <dbReference type="Proteomes" id="UP001221757"/>
    </source>
</evidence>
<organism evidence="1 2">
    <name type="scientific">Mycena rosella</name>
    <name type="common">Pink bonnet</name>
    <name type="synonym">Agaricus rosellus</name>
    <dbReference type="NCBI Taxonomy" id="1033263"/>
    <lineage>
        <taxon>Eukaryota</taxon>
        <taxon>Fungi</taxon>
        <taxon>Dikarya</taxon>
        <taxon>Basidiomycota</taxon>
        <taxon>Agaricomycotina</taxon>
        <taxon>Agaricomycetes</taxon>
        <taxon>Agaricomycetidae</taxon>
        <taxon>Agaricales</taxon>
        <taxon>Marasmiineae</taxon>
        <taxon>Mycenaceae</taxon>
        <taxon>Mycena</taxon>
    </lineage>
</organism>